<organism evidence="6 7">
    <name type="scientific">Paraburkholderia largidicola</name>
    <dbReference type="NCBI Taxonomy" id="3014751"/>
    <lineage>
        <taxon>Bacteria</taxon>
        <taxon>Pseudomonadati</taxon>
        <taxon>Pseudomonadota</taxon>
        <taxon>Betaproteobacteria</taxon>
        <taxon>Burkholderiales</taxon>
        <taxon>Burkholderiaceae</taxon>
        <taxon>Paraburkholderia</taxon>
    </lineage>
</organism>
<dbReference type="InterPro" id="IPR054030">
    <property type="entry name" value="Gp5_Vgr_C"/>
</dbReference>
<evidence type="ECO:0000313" key="7">
    <source>
        <dbReference type="Proteomes" id="UP000510888"/>
    </source>
</evidence>
<dbReference type="Gene3D" id="2.40.50.230">
    <property type="entry name" value="Gp5 N-terminal domain"/>
    <property type="match status" value="1"/>
</dbReference>
<dbReference type="NCBIfam" id="TIGR01646">
    <property type="entry name" value="vgr_GE"/>
    <property type="match status" value="1"/>
</dbReference>
<dbReference type="NCBIfam" id="TIGR03361">
    <property type="entry name" value="VI_Rhs_Vgr"/>
    <property type="match status" value="1"/>
</dbReference>
<dbReference type="GO" id="GO:0005576">
    <property type="term" value="C:extracellular region"/>
    <property type="evidence" value="ECO:0007669"/>
    <property type="project" value="UniProtKB-SubCell"/>
</dbReference>
<dbReference type="SUPFAM" id="SSF69279">
    <property type="entry name" value="Phage tail proteins"/>
    <property type="match status" value="2"/>
</dbReference>
<dbReference type="AlphaFoldDB" id="A0A7I8BPE7"/>
<evidence type="ECO:0000259" key="5">
    <source>
        <dbReference type="Pfam" id="PF22178"/>
    </source>
</evidence>
<dbReference type="Gene3D" id="3.55.50.10">
    <property type="entry name" value="Baseplate protein-like domains"/>
    <property type="match status" value="1"/>
</dbReference>
<dbReference type="Pfam" id="PF22178">
    <property type="entry name" value="Gp5_trimer_C"/>
    <property type="match status" value="1"/>
</dbReference>
<accession>A0A7I8BPE7</accession>
<dbReference type="KEGG" id="plad:PPGU16_34020"/>
<dbReference type="SUPFAM" id="SSF69255">
    <property type="entry name" value="gp5 N-terminal domain-like"/>
    <property type="match status" value="1"/>
</dbReference>
<dbReference type="InterPro" id="IPR006533">
    <property type="entry name" value="T6SS_Vgr_RhsGE"/>
</dbReference>
<comment type="subcellular location">
    <subcellularLocation>
        <location evidence="1">Secreted</location>
    </subcellularLocation>
</comment>
<reference evidence="6 7" key="1">
    <citation type="journal article" date="2020" name="Genes (Basel)">
        <title>Genomic Comparison of Insect Gut Symbionts from Divergent Burkholderia Subclades.</title>
        <authorList>
            <person name="Takeshita K."/>
            <person name="Kikuchi Y."/>
        </authorList>
    </citation>
    <scope>NUCLEOTIDE SEQUENCE [LARGE SCALE GENOMIC DNA]</scope>
    <source>
        <strain evidence="6 7">PGU16</strain>
    </source>
</reference>
<dbReference type="Pfam" id="PF05954">
    <property type="entry name" value="Phage_GPD"/>
    <property type="match status" value="1"/>
</dbReference>
<evidence type="ECO:0000256" key="3">
    <source>
        <dbReference type="ARBA" id="ARBA00022525"/>
    </source>
</evidence>
<dbReference type="EMBL" id="AP023175">
    <property type="protein sequence ID" value="BCF90335.1"/>
    <property type="molecule type" value="Genomic_DNA"/>
</dbReference>
<dbReference type="Gene3D" id="2.30.110.50">
    <property type="match status" value="1"/>
</dbReference>
<feature type="domain" description="Gp5/Type VI secretion system Vgr C-terminal trimerisation" evidence="5">
    <location>
        <begin position="499"/>
        <end position="611"/>
    </location>
</feature>
<dbReference type="Gene3D" id="4.10.220.110">
    <property type="match status" value="1"/>
</dbReference>
<comment type="similarity">
    <text evidence="2">Belongs to the VgrG protein family.</text>
</comment>
<dbReference type="InterPro" id="IPR037026">
    <property type="entry name" value="Vgr_OB-fold_dom_sf"/>
</dbReference>
<protein>
    <recommendedName>
        <fullName evidence="8">Type IV secretion protein Rhs</fullName>
    </recommendedName>
</protein>
<proteinExistence type="inferred from homology"/>
<dbReference type="InterPro" id="IPR017847">
    <property type="entry name" value="T6SS_RhsGE_Vgr_subset"/>
</dbReference>
<keyword evidence="3" id="KW-0964">Secreted</keyword>
<evidence type="ECO:0000256" key="1">
    <source>
        <dbReference type="ARBA" id="ARBA00004613"/>
    </source>
</evidence>
<evidence type="ECO:0008006" key="8">
    <source>
        <dbReference type="Google" id="ProtNLM"/>
    </source>
</evidence>
<evidence type="ECO:0000259" key="4">
    <source>
        <dbReference type="Pfam" id="PF04717"/>
    </source>
</evidence>
<dbReference type="InterPro" id="IPR050708">
    <property type="entry name" value="T6SS_VgrG/RHS"/>
</dbReference>
<dbReference type="SUPFAM" id="SSF69349">
    <property type="entry name" value="Phage fibre proteins"/>
    <property type="match status" value="1"/>
</dbReference>
<gene>
    <name evidence="6" type="ORF">PPGU16_34020</name>
</gene>
<evidence type="ECO:0000256" key="2">
    <source>
        <dbReference type="ARBA" id="ARBA00005558"/>
    </source>
</evidence>
<dbReference type="Proteomes" id="UP000510888">
    <property type="component" value="Chromosome 2"/>
</dbReference>
<evidence type="ECO:0000313" key="6">
    <source>
        <dbReference type="EMBL" id="BCF90335.1"/>
    </source>
</evidence>
<dbReference type="PANTHER" id="PTHR32305">
    <property type="match status" value="1"/>
</dbReference>
<dbReference type="PANTHER" id="PTHR32305:SF15">
    <property type="entry name" value="PROTEIN RHSA-RELATED"/>
    <property type="match status" value="1"/>
</dbReference>
<feature type="domain" description="Gp5/Type VI secretion system Vgr protein OB-fold" evidence="4">
    <location>
        <begin position="415"/>
        <end position="482"/>
    </location>
</feature>
<dbReference type="Pfam" id="PF04717">
    <property type="entry name" value="Phage_base_V"/>
    <property type="match status" value="1"/>
</dbReference>
<dbReference type="RefSeq" id="WP_180723849.1">
    <property type="nucleotide sequence ID" value="NZ_AP023175.1"/>
</dbReference>
<dbReference type="InterPro" id="IPR006531">
    <property type="entry name" value="Gp5/Vgr_OB"/>
</dbReference>
<keyword evidence="7" id="KW-1185">Reference proteome</keyword>
<name>A0A7I8BPE7_9BURK</name>
<sequence>MLQFLTDRTLTISGPAIPLSTGGVPALQLRALHGSETVSTIYTYVLDCVSASDLMMDDAANLDLKSLIGKELTVTIQLDGMGSFVPGMTGLSGPSNIGKGIREISGIVTEARYVGQSTRQGQYRLLLQPWIRLADQQSNYRIFQNKTVVEIVDQVLGFYMFSWDKRLSAEYKSLAYQVQYGETDFAFVQRLMQEHGIYWFYEHSNGIHRMVLVDQLGAHKPVDSEAYQTLSYYPPGHKIDREYIDTFDASESIQSGRWTTGDFNFKKPKARLEAENALPRDTQYNELEHYEWPGDYSDLDAGEEFAQIRMQEIHAHGSRAWGGGNLRDVVCGTTFTLHGYPQKDANREYLVLGATFVASELGESTGAGEFHVRSTFVVQPATVVFRPPRTIQKPRTRGPQTATVTGPEGHEIWTDQYGRVKLKFHWDRSPVRDQNSSCWVRVSYPWAGNNYGTISIPRVGSEVIVDFENGDPDRPIIIGRVYNGSNMPPWTLPDNATQSGTLSRSSEGGGYGTANAIRFEDKKGLEQLWIHAERDLLIEVERDEVHAVQMNRTRSTGADDTTDIAGVRTVKVQGVEQHVVNGAQQTTLNGGHSLTVNGGQTVSVNGSQSISATANVSVTAGAQMSFLCGASSIVMDSSGTVTISGINVSVIAAGTLTTAAPLTNLKSA</sequence>